<reference evidence="2 3" key="1">
    <citation type="submission" date="2018-10" db="EMBL/GenBank/DDBJ databases">
        <authorList>
            <person name="Criscuolo A."/>
        </authorList>
    </citation>
    <scope>NUCLEOTIDE SEQUENCE [LARGE SCALE GENOMIC DNA]</scope>
    <source>
        <strain evidence="2">DnA1</strain>
    </source>
</reference>
<feature type="signal peptide" evidence="1">
    <location>
        <begin position="1"/>
        <end position="19"/>
    </location>
</feature>
<dbReference type="OrthoDB" id="8685800at2"/>
<keyword evidence="3" id="KW-1185">Reference proteome</keyword>
<proteinExistence type="predicted"/>
<evidence type="ECO:0000256" key="1">
    <source>
        <dbReference type="SAM" id="SignalP"/>
    </source>
</evidence>
<dbReference type="EMBL" id="UWPJ01000017">
    <property type="protein sequence ID" value="VCU70150.1"/>
    <property type="molecule type" value="Genomic_DNA"/>
</dbReference>
<dbReference type="AlphaFoldDB" id="A0A3P4B382"/>
<gene>
    <name evidence="2" type="ORF">PIGHUM_02217</name>
</gene>
<keyword evidence="1" id="KW-0732">Signal</keyword>
<accession>A0A3P4B382</accession>
<dbReference type="Proteomes" id="UP000277294">
    <property type="component" value="Unassembled WGS sequence"/>
</dbReference>
<sequence>MSKTSSAVAVLMTAGTLAACGGGSGGDSGGGGGGSTSLTNKQMQWYGHETAFTGMGVSQAIEGIIVPAIMLAKPDAASVECDEGGSATGIWTDADDSGALSAGDTVALTATECTFSEDGIPFSGKATVVFDAVSGEVYDDSADWALKATATLGAGAMFDDTLASGSLKMDIAHASNGTAADESDDVNTVKVETPELKLTNSYGGKTYPVTITNYASAFAYRAATDTEEFSALQFTAKGADPVLGAAFSYDAKLAKSPLSYSWPKSGFVSGTLETKISTETITTTFSSTSGNPGTVTFSSSLGGGTSLTYAQFDDLEP</sequence>
<evidence type="ECO:0000313" key="2">
    <source>
        <dbReference type="EMBL" id="VCU70150.1"/>
    </source>
</evidence>
<protein>
    <recommendedName>
        <fullName evidence="4">Lipoprotein</fullName>
    </recommendedName>
</protein>
<dbReference type="RefSeq" id="WP_124079654.1">
    <property type="nucleotide sequence ID" value="NZ_UWPJ01000017.1"/>
</dbReference>
<evidence type="ECO:0008006" key="4">
    <source>
        <dbReference type="Google" id="ProtNLM"/>
    </source>
</evidence>
<organism evidence="2 3">
    <name type="scientific">Pigmentiphaga humi</name>
    <dbReference type="NCBI Taxonomy" id="2478468"/>
    <lineage>
        <taxon>Bacteria</taxon>
        <taxon>Pseudomonadati</taxon>
        <taxon>Pseudomonadota</taxon>
        <taxon>Betaproteobacteria</taxon>
        <taxon>Burkholderiales</taxon>
        <taxon>Alcaligenaceae</taxon>
        <taxon>Pigmentiphaga</taxon>
    </lineage>
</organism>
<name>A0A3P4B382_9BURK</name>
<dbReference type="PROSITE" id="PS51257">
    <property type="entry name" value="PROKAR_LIPOPROTEIN"/>
    <property type="match status" value="1"/>
</dbReference>
<feature type="chain" id="PRO_5018146600" description="Lipoprotein" evidence="1">
    <location>
        <begin position="20"/>
        <end position="317"/>
    </location>
</feature>
<evidence type="ECO:0000313" key="3">
    <source>
        <dbReference type="Proteomes" id="UP000277294"/>
    </source>
</evidence>